<evidence type="ECO:0000313" key="2">
    <source>
        <dbReference type="Proteomes" id="UP000887565"/>
    </source>
</evidence>
<feature type="compositionally biased region" description="Basic and acidic residues" evidence="1">
    <location>
        <begin position="389"/>
        <end position="405"/>
    </location>
</feature>
<organism evidence="2 3">
    <name type="scientific">Romanomermis culicivorax</name>
    <name type="common">Nematode worm</name>
    <dbReference type="NCBI Taxonomy" id="13658"/>
    <lineage>
        <taxon>Eukaryota</taxon>
        <taxon>Metazoa</taxon>
        <taxon>Ecdysozoa</taxon>
        <taxon>Nematoda</taxon>
        <taxon>Enoplea</taxon>
        <taxon>Dorylaimia</taxon>
        <taxon>Mermithida</taxon>
        <taxon>Mermithoidea</taxon>
        <taxon>Mermithidae</taxon>
        <taxon>Romanomermis</taxon>
    </lineage>
</organism>
<sequence length="420" mass="46383">MDPQPANTSSVSSFGWKTNLDTTPQIRCCIAENVVTIDSLDAPSGPQNVSMLHLKPFILGPTIDVFKLEAGENNVKRLIHATNLECWFVFLYTRPPNILPPPIFLSPGCLEAALAAQPTPNFRSCTLVSLDTESVMAADMKNFKFTIPMPANSTASSYPCYVQLAFLNEVYSVPALFPQDSLDAAQIDNLAETLIATYHNVLLTNVLAAEATDKVHSTISQVALPEIMLDDVLSAYQFFMYDCTSFDHGQSFCLGTQPNGFPNVKTLTRTSHRKVLTAPKVPKKKKKKQKDEWNKSLEAPLVAQATLSPPTAQLPPTVPMDVQPPQVPSTSVSALDHHPRPIRRPGCYEHSVKGKTNQQEEVEYPKAHKTQMTDEPCTRRTQPPSTSHTECDKTLSERTTHRREQPAQQKAPETASQTSS</sequence>
<evidence type="ECO:0000313" key="3">
    <source>
        <dbReference type="WBParaSite" id="nRc.2.0.1.t48376-RA"/>
    </source>
</evidence>
<evidence type="ECO:0000256" key="1">
    <source>
        <dbReference type="SAM" id="MobiDB-lite"/>
    </source>
</evidence>
<accession>A0A915LEU5</accession>
<dbReference type="Proteomes" id="UP000887565">
    <property type="component" value="Unplaced"/>
</dbReference>
<name>A0A915LEU5_ROMCU</name>
<dbReference type="AlphaFoldDB" id="A0A915LEU5"/>
<feature type="compositionally biased region" description="Polar residues" evidence="1">
    <location>
        <begin position="379"/>
        <end position="388"/>
    </location>
</feature>
<dbReference type="WBParaSite" id="nRc.2.0.1.t48376-RA">
    <property type="protein sequence ID" value="nRc.2.0.1.t48376-RA"/>
    <property type="gene ID" value="nRc.2.0.1.g48376"/>
</dbReference>
<keyword evidence="2" id="KW-1185">Reference proteome</keyword>
<reference evidence="3" key="1">
    <citation type="submission" date="2022-11" db="UniProtKB">
        <authorList>
            <consortium name="WormBaseParasite"/>
        </authorList>
    </citation>
    <scope>IDENTIFICATION</scope>
</reference>
<protein>
    <submittedName>
        <fullName evidence="3">Uncharacterized protein</fullName>
    </submittedName>
</protein>
<proteinExistence type="predicted"/>
<feature type="region of interest" description="Disordered" evidence="1">
    <location>
        <begin position="309"/>
        <end position="420"/>
    </location>
</feature>